<evidence type="ECO:0000256" key="2">
    <source>
        <dbReference type="SAM" id="MobiDB-lite"/>
    </source>
</evidence>
<dbReference type="Proteomes" id="UP000595894">
    <property type="component" value="Chromosome"/>
</dbReference>
<dbReference type="GO" id="GO:0000976">
    <property type="term" value="F:transcription cis-regulatory region binding"/>
    <property type="evidence" value="ECO:0007669"/>
    <property type="project" value="TreeGrafter"/>
</dbReference>
<sequence length="237" mass="25537">MSKPDTDAAAARQPAISRSDTAPSDTPSPAGVGQRPARRPQAERSADTRGKLIQAAITCLHRTGYSATTVSTVAEEAGVSRGAMTHQFPAKTDLMLAVVDAVFSADAQVYNDTIAKMTAGDWLVALPETMWSVMSAPSGIAVMEIMLASRSDPDLGDQLRRLQGRIDARAHVWSEERIRAAGLEPHPEAVAIHELYVAAVRGLALESTFMNNSEAVHRSLAVLSEMMRRFYPELAKP</sequence>
<evidence type="ECO:0000313" key="5">
    <source>
        <dbReference type="Proteomes" id="UP000595894"/>
    </source>
</evidence>
<accession>A0A974NXY5</accession>
<organism evidence="4 5">
    <name type="scientific">Sphingomonas aliaeris</name>
    <dbReference type="NCBI Taxonomy" id="2759526"/>
    <lineage>
        <taxon>Bacteria</taxon>
        <taxon>Pseudomonadati</taxon>
        <taxon>Pseudomonadota</taxon>
        <taxon>Alphaproteobacteria</taxon>
        <taxon>Sphingomonadales</taxon>
        <taxon>Sphingomonadaceae</taxon>
        <taxon>Sphingomonas</taxon>
    </lineage>
</organism>
<dbReference type="AlphaFoldDB" id="A0A974NXY5"/>
<name>A0A974NXY5_9SPHN</name>
<dbReference type="InterPro" id="IPR050109">
    <property type="entry name" value="HTH-type_TetR-like_transc_reg"/>
</dbReference>
<gene>
    <name evidence="4" type="ORF">H5J25_15665</name>
</gene>
<dbReference type="Pfam" id="PF00440">
    <property type="entry name" value="TetR_N"/>
    <property type="match status" value="1"/>
</dbReference>
<dbReference type="PRINTS" id="PR00455">
    <property type="entry name" value="HTHTETR"/>
</dbReference>
<proteinExistence type="predicted"/>
<keyword evidence="5" id="KW-1185">Reference proteome</keyword>
<feature type="domain" description="HTH tetR-type" evidence="3">
    <location>
        <begin position="52"/>
        <end position="98"/>
    </location>
</feature>
<evidence type="ECO:0000256" key="1">
    <source>
        <dbReference type="ARBA" id="ARBA00023125"/>
    </source>
</evidence>
<feature type="region of interest" description="Disordered" evidence="2">
    <location>
        <begin position="1"/>
        <end position="48"/>
    </location>
</feature>
<reference evidence="5" key="1">
    <citation type="submission" date="2020-09" db="EMBL/GenBank/DDBJ databases">
        <title>Sphingomonas sp., a new species isolated from pork steak.</title>
        <authorList>
            <person name="Heidler von Heilborn D."/>
        </authorList>
    </citation>
    <scope>NUCLEOTIDE SEQUENCE [LARGE SCALE GENOMIC DNA]</scope>
</reference>
<dbReference type="InterPro" id="IPR001647">
    <property type="entry name" value="HTH_TetR"/>
</dbReference>
<dbReference type="PANTHER" id="PTHR30055:SF226">
    <property type="entry name" value="HTH-TYPE TRANSCRIPTIONAL REGULATOR PKSA"/>
    <property type="match status" value="1"/>
</dbReference>
<dbReference type="SUPFAM" id="SSF46689">
    <property type="entry name" value="Homeodomain-like"/>
    <property type="match status" value="1"/>
</dbReference>
<protein>
    <submittedName>
        <fullName evidence="4">TetR/AcrR family transcriptional regulator</fullName>
    </submittedName>
</protein>
<dbReference type="EMBL" id="CP061035">
    <property type="protein sequence ID" value="QQV79109.1"/>
    <property type="molecule type" value="Genomic_DNA"/>
</dbReference>
<dbReference type="Gene3D" id="1.10.357.10">
    <property type="entry name" value="Tetracycline Repressor, domain 2"/>
    <property type="match status" value="1"/>
</dbReference>
<evidence type="ECO:0000259" key="3">
    <source>
        <dbReference type="Pfam" id="PF00440"/>
    </source>
</evidence>
<dbReference type="PANTHER" id="PTHR30055">
    <property type="entry name" value="HTH-TYPE TRANSCRIPTIONAL REGULATOR RUTR"/>
    <property type="match status" value="1"/>
</dbReference>
<evidence type="ECO:0000313" key="4">
    <source>
        <dbReference type="EMBL" id="QQV79109.1"/>
    </source>
</evidence>
<feature type="compositionally biased region" description="Polar residues" evidence="2">
    <location>
        <begin position="16"/>
        <end position="27"/>
    </location>
</feature>
<dbReference type="KEGG" id="sari:H5J25_15665"/>
<dbReference type="InterPro" id="IPR009057">
    <property type="entry name" value="Homeodomain-like_sf"/>
</dbReference>
<dbReference type="GO" id="GO:0003700">
    <property type="term" value="F:DNA-binding transcription factor activity"/>
    <property type="evidence" value="ECO:0007669"/>
    <property type="project" value="TreeGrafter"/>
</dbReference>
<keyword evidence="1" id="KW-0238">DNA-binding</keyword>